<dbReference type="PANTHER" id="PTHR24242:SF408">
    <property type="entry name" value="OLFACTORY RECEPTOR 11A1-LIKE"/>
    <property type="match status" value="1"/>
</dbReference>
<dbReference type="InterPro" id="IPR050939">
    <property type="entry name" value="Olfactory_GPCR1"/>
</dbReference>
<evidence type="ECO:0000259" key="14">
    <source>
        <dbReference type="PROSITE" id="PS50262"/>
    </source>
</evidence>
<keyword evidence="11" id="KW-0325">Glycoprotein</keyword>
<keyword evidence="5" id="KW-0552">Olfaction</keyword>
<evidence type="ECO:0000256" key="9">
    <source>
        <dbReference type="ARBA" id="ARBA00023157"/>
    </source>
</evidence>
<dbReference type="PRINTS" id="PR00237">
    <property type="entry name" value="GPCRRHODOPSN"/>
</dbReference>
<dbReference type="PROSITE" id="PS50262">
    <property type="entry name" value="G_PROTEIN_RECEP_F1_2"/>
    <property type="match status" value="1"/>
</dbReference>
<evidence type="ECO:0000313" key="16">
    <source>
        <dbReference type="Proteomes" id="UP001162483"/>
    </source>
</evidence>
<name>A0ABN9AZB8_9NEOB</name>
<gene>
    <name evidence="15" type="ORF">SPARVUS_LOCUS1698376</name>
</gene>
<keyword evidence="2" id="KW-1003">Cell membrane</keyword>
<feature type="transmembrane region" description="Helical" evidence="13">
    <location>
        <begin position="27"/>
        <end position="54"/>
    </location>
</feature>
<comment type="caution">
    <text evidence="15">The sequence shown here is derived from an EMBL/GenBank/DDBJ whole genome shotgun (WGS) entry which is preliminary data.</text>
</comment>
<keyword evidence="16" id="KW-1185">Reference proteome</keyword>
<feature type="transmembrane region" description="Helical" evidence="13">
    <location>
        <begin position="240"/>
        <end position="263"/>
    </location>
</feature>
<keyword evidence="9" id="KW-1015">Disulfide bond</keyword>
<dbReference type="Proteomes" id="UP001162483">
    <property type="component" value="Unassembled WGS sequence"/>
</dbReference>
<evidence type="ECO:0000256" key="8">
    <source>
        <dbReference type="ARBA" id="ARBA00023136"/>
    </source>
</evidence>
<evidence type="ECO:0000313" key="15">
    <source>
        <dbReference type="EMBL" id="CAI9540132.1"/>
    </source>
</evidence>
<dbReference type="InterPro" id="IPR000725">
    <property type="entry name" value="Olfact_rcpt"/>
</dbReference>
<evidence type="ECO:0000256" key="6">
    <source>
        <dbReference type="ARBA" id="ARBA00022989"/>
    </source>
</evidence>
<evidence type="ECO:0000256" key="11">
    <source>
        <dbReference type="ARBA" id="ARBA00023180"/>
    </source>
</evidence>
<sequence length="316" mass="35671">MAKRNQNQTLLTEFLLLGFGDLQDFKILLFTIFLIIHIMALTSNILVVALVAFIRSLHSPMYIFISQLSLSEIIFTSNIVPNMLWLILVGGGKISIARCIFQFFLLAFPTVAQCLLLASMSFDRYVAICKPLHYNMIMTFGNQVQIVITCWLVGFTLSFIVYIFLARLEFCGPNIINHFYCDIAPVVELACSDISAVELVTSLVSYPVVLSPFLFISATYISILHTILKIPSITGRQKSFSTCSSHLTIVCVYYGTLTSIYIFPPSSNSVNINKGMSLLYTLVTPLFNPLIYSLRNQDIRRAIKKHIQIWNKFLAT</sequence>
<evidence type="ECO:0000256" key="7">
    <source>
        <dbReference type="ARBA" id="ARBA00023040"/>
    </source>
</evidence>
<keyword evidence="10" id="KW-0675">Receptor</keyword>
<feature type="transmembrane region" description="Helical" evidence="13">
    <location>
        <begin position="275"/>
        <end position="294"/>
    </location>
</feature>
<feature type="transmembrane region" description="Helical" evidence="13">
    <location>
        <begin position="143"/>
        <end position="165"/>
    </location>
</feature>
<organism evidence="15 16">
    <name type="scientific">Staurois parvus</name>
    <dbReference type="NCBI Taxonomy" id="386267"/>
    <lineage>
        <taxon>Eukaryota</taxon>
        <taxon>Metazoa</taxon>
        <taxon>Chordata</taxon>
        <taxon>Craniata</taxon>
        <taxon>Vertebrata</taxon>
        <taxon>Euteleostomi</taxon>
        <taxon>Amphibia</taxon>
        <taxon>Batrachia</taxon>
        <taxon>Anura</taxon>
        <taxon>Neobatrachia</taxon>
        <taxon>Ranoidea</taxon>
        <taxon>Ranidae</taxon>
        <taxon>Staurois</taxon>
    </lineage>
</organism>
<evidence type="ECO:0000256" key="2">
    <source>
        <dbReference type="ARBA" id="ARBA00022475"/>
    </source>
</evidence>
<feature type="domain" description="G-protein coupled receptors family 1 profile" evidence="14">
    <location>
        <begin position="43"/>
        <end position="292"/>
    </location>
</feature>
<dbReference type="Gene3D" id="1.20.1070.10">
    <property type="entry name" value="Rhodopsin 7-helix transmembrane proteins"/>
    <property type="match status" value="1"/>
</dbReference>
<accession>A0ABN9AZB8</accession>
<dbReference type="InterPro" id="IPR000276">
    <property type="entry name" value="GPCR_Rhodpsn"/>
</dbReference>
<evidence type="ECO:0000256" key="12">
    <source>
        <dbReference type="ARBA" id="ARBA00023224"/>
    </source>
</evidence>
<reference evidence="15" key="1">
    <citation type="submission" date="2023-05" db="EMBL/GenBank/DDBJ databases">
        <authorList>
            <person name="Stuckert A."/>
        </authorList>
    </citation>
    <scope>NUCLEOTIDE SEQUENCE</scope>
</reference>
<evidence type="ECO:0000256" key="13">
    <source>
        <dbReference type="SAM" id="Phobius"/>
    </source>
</evidence>
<protein>
    <recommendedName>
        <fullName evidence="14">G-protein coupled receptors family 1 profile domain-containing protein</fullName>
    </recommendedName>
</protein>
<evidence type="ECO:0000256" key="1">
    <source>
        <dbReference type="ARBA" id="ARBA00004651"/>
    </source>
</evidence>
<feature type="transmembrane region" description="Helical" evidence="13">
    <location>
        <begin position="100"/>
        <end position="122"/>
    </location>
</feature>
<keyword evidence="7" id="KW-0297">G-protein coupled receptor</keyword>
<keyword evidence="6 13" id="KW-1133">Transmembrane helix</keyword>
<feature type="transmembrane region" description="Helical" evidence="13">
    <location>
        <begin position="61"/>
        <end position="80"/>
    </location>
</feature>
<dbReference type="EMBL" id="CATNWA010001396">
    <property type="protein sequence ID" value="CAI9540132.1"/>
    <property type="molecule type" value="Genomic_DNA"/>
</dbReference>
<dbReference type="PRINTS" id="PR00245">
    <property type="entry name" value="OLFACTORYR"/>
</dbReference>
<evidence type="ECO:0000256" key="10">
    <source>
        <dbReference type="ARBA" id="ARBA00023170"/>
    </source>
</evidence>
<dbReference type="PANTHER" id="PTHR24242">
    <property type="entry name" value="G-PROTEIN COUPLED RECEPTOR"/>
    <property type="match status" value="1"/>
</dbReference>
<evidence type="ECO:0000256" key="5">
    <source>
        <dbReference type="ARBA" id="ARBA00022725"/>
    </source>
</evidence>
<dbReference type="Pfam" id="PF13853">
    <property type="entry name" value="7tm_4"/>
    <property type="match status" value="1"/>
</dbReference>
<feature type="transmembrane region" description="Helical" evidence="13">
    <location>
        <begin position="209"/>
        <end position="228"/>
    </location>
</feature>
<keyword evidence="3" id="KW-0716">Sensory transduction</keyword>
<keyword evidence="12" id="KW-0807">Transducer</keyword>
<dbReference type="InterPro" id="IPR017452">
    <property type="entry name" value="GPCR_Rhodpsn_7TM"/>
</dbReference>
<comment type="subcellular location">
    <subcellularLocation>
        <location evidence="1">Cell membrane</location>
        <topology evidence="1">Multi-pass membrane protein</topology>
    </subcellularLocation>
</comment>
<evidence type="ECO:0000256" key="4">
    <source>
        <dbReference type="ARBA" id="ARBA00022692"/>
    </source>
</evidence>
<proteinExistence type="predicted"/>
<keyword evidence="8 13" id="KW-0472">Membrane</keyword>
<evidence type="ECO:0000256" key="3">
    <source>
        <dbReference type="ARBA" id="ARBA00022606"/>
    </source>
</evidence>
<keyword evidence="4 13" id="KW-0812">Transmembrane</keyword>
<dbReference type="SUPFAM" id="SSF81321">
    <property type="entry name" value="Family A G protein-coupled receptor-like"/>
    <property type="match status" value="1"/>
</dbReference>